<evidence type="ECO:0000256" key="5">
    <source>
        <dbReference type="ARBA" id="ARBA00022553"/>
    </source>
</evidence>
<evidence type="ECO:0000259" key="23">
    <source>
        <dbReference type="PROSITE" id="PS50894"/>
    </source>
</evidence>
<dbReference type="InterPro" id="IPR004358">
    <property type="entry name" value="Sig_transdc_His_kin-like_C"/>
</dbReference>
<evidence type="ECO:0000256" key="7">
    <source>
        <dbReference type="ARBA" id="ARBA00022692"/>
    </source>
</evidence>
<dbReference type="InterPro" id="IPR036641">
    <property type="entry name" value="HPT_dom_sf"/>
</dbReference>
<dbReference type="EMBL" id="QFFJ01000001">
    <property type="protein sequence ID" value="RBL93349.1"/>
    <property type="molecule type" value="Genomic_DNA"/>
</dbReference>
<feature type="transmembrane region" description="Helical" evidence="19">
    <location>
        <begin position="6"/>
        <end position="26"/>
    </location>
</feature>
<dbReference type="CDD" id="cd17546">
    <property type="entry name" value="REC_hyHK_CKI1_RcsC-like"/>
    <property type="match status" value="1"/>
</dbReference>
<sequence>MRKIALTVITLVIAVLMALSGFIFYAGMVQKRTNAAASWIRSSQTTTNQARTIGTLDYKSTAGIKDYLLSNGHTNLMEQQLQDSILGMLLRLTGNPHNTPAQQQRLQAIQQQLIQRRHTKHHIISTANENPEEARQMVLSPDFRQQGRSLQEIITSYIRTEQQELVQRIDKDSSYTTYSFWFTIILSTLTLTLLVGESRYIFKLLIRIRTWSNQLLKSEQSFRRLAEEAEPMIFKCSLDGYFTYVSPRSEEITGYSNTTLTGKHCSLLLEDDEFKRMQRFYKHQLSNGDEYSSLQLEILTRAGKKKWVEQLTSIITGDDGKKEFECIVKDIDQEYRKNESIQYLQRRLEAILDYMPSMMFVKDMSGNYLLVNNRFMEVMQVRQEDIVGKTDADLHYPWVSRYTGICRQVMITGIREKMEETLTVNNKTYHFLLTVFPLRNTNHEMIGICCLGQDLTEKTLYLQQEKEARKKAEEAQKSQETFLANMSHEIRTPMNGIVGMTQLLLQEHTLSVVQQEYVTAIQRSASTLLVIINEILDFSKIKAGKLELVIEPFNLHEAINSAFFPLQLLAREKGLNFSARIHENIPANLLGDEVRLNQVLTNLIENAIKFTSEGHVTVTVTLVSADKDHSGIRIGFKVEDSGIGIPSDKTEVIFESFSQSHKGNSRHFGGTGLGLTICQHLIDLQNGMLKVDSTPGKGSVFYFELPFTKDPFPRQRSAAPAEGTPQQPLLGKTILVVEDNRINQQVAYYTLKKGGCASVDVVDSGMAALEILTVKSYNCIIMDLQMPGMDGYETTRAIRNNGINTSIIAVTASALDGEKERCLQAGMNDYVSKPFQKEELFRKIQASASNDANTNPMPSPEPTPSPAQQPDSSPVASGTTSPAQQQPTQNERPPISFDDIYLMMQKDEVKMILEDLVLYMPDYITRLRQHIEEGNWTEVGSISHQLKGNLGYVCMYEAVQLAHEINRSVVFDPNYEELSRKAARMEELFNRYKPDIEAHIATFTAPPAM</sequence>
<keyword evidence="7 19" id="KW-0812">Transmembrane</keyword>
<keyword evidence="13 19" id="KW-0472">Membrane</keyword>
<dbReference type="GO" id="GO:0005524">
    <property type="term" value="F:ATP binding"/>
    <property type="evidence" value="ECO:0007669"/>
    <property type="project" value="UniProtKB-KW"/>
</dbReference>
<keyword evidence="6" id="KW-0808">Transferase</keyword>
<dbReference type="Pfam" id="PF02518">
    <property type="entry name" value="HATPase_c"/>
    <property type="match status" value="1"/>
</dbReference>
<evidence type="ECO:0000259" key="20">
    <source>
        <dbReference type="PROSITE" id="PS50109"/>
    </source>
</evidence>
<evidence type="ECO:0000313" key="25">
    <source>
        <dbReference type="Proteomes" id="UP000253410"/>
    </source>
</evidence>
<dbReference type="InterPro" id="IPR003594">
    <property type="entry name" value="HATPase_dom"/>
</dbReference>
<dbReference type="Pfam" id="PF01627">
    <property type="entry name" value="Hpt"/>
    <property type="match status" value="1"/>
</dbReference>
<dbReference type="InterPro" id="IPR008207">
    <property type="entry name" value="Sig_transdc_His_kin_Hpt_dom"/>
</dbReference>
<organism evidence="24 25">
    <name type="scientific">Chitinophaga flava</name>
    <dbReference type="NCBI Taxonomy" id="2259036"/>
    <lineage>
        <taxon>Bacteria</taxon>
        <taxon>Pseudomonadati</taxon>
        <taxon>Bacteroidota</taxon>
        <taxon>Chitinophagia</taxon>
        <taxon>Chitinophagales</taxon>
        <taxon>Chitinophagaceae</taxon>
        <taxon>Chitinophaga</taxon>
    </lineage>
</organism>
<evidence type="ECO:0000256" key="15">
    <source>
        <dbReference type="ARBA" id="ARBA00068150"/>
    </source>
</evidence>
<dbReference type="Gene3D" id="1.20.120.160">
    <property type="entry name" value="HPT domain"/>
    <property type="match status" value="1"/>
</dbReference>
<feature type="domain" description="Response regulatory" evidence="21">
    <location>
        <begin position="733"/>
        <end position="848"/>
    </location>
</feature>
<dbReference type="Pfam" id="PF08448">
    <property type="entry name" value="PAS_4"/>
    <property type="match status" value="1"/>
</dbReference>
<evidence type="ECO:0000256" key="6">
    <source>
        <dbReference type="ARBA" id="ARBA00022679"/>
    </source>
</evidence>
<dbReference type="CDD" id="cd16922">
    <property type="entry name" value="HATPase_EvgS-ArcB-TorS-like"/>
    <property type="match status" value="1"/>
</dbReference>
<evidence type="ECO:0000256" key="17">
    <source>
        <dbReference type="PROSITE-ProRule" id="PRU00169"/>
    </source>
</evidence>
<dbReference type="GO" id="GO:0000155">
    <property type="term" value="F:phosphorelay sensor kinase activity"/>
    <property type="evidence" value="ECO:0007669"/>
    <property type="project" value="InterPro"/>
</dbReference>
<feature type="compositionally biased region" description="Polar residues" evidence="18">
    <location>
        <begin position="871"/>
        <end position="891"/>
    </location>
</feature>
<dbReference type="InterPro" id="IPR000014">
    <property type="entry name" value="PAS"/>
</dbReference>
<dbReference type="SMART" id="SM00091">
    <property type="entry name" value="PAS"/>
    <property type="match status" value="2"/>
</dbReference>
<dbReference type="Pfam" id="PF00072">
    <property type="entry name" value="Response_reg"/>
    <property type="match status" value="1"/>
</dbReference>
<dbReference type="SMART" id="SM00387">
    <property type="entry name" value="HATPase_c"/>
    <property type="match status" value="1"/>
</dbReference>
<dbReference type="InterPro" id="IPR003661">
    <property type="entry name" value="HisK_dim/P_dom"/>
</dbReference>
<dbReference type="PANTHER" id="PTHR45339:SF1">
    <property type="entry name" value="HYBRID SIGNAL TRANSDUCTION HISTIDINE KINASE J"/>
    <property type="match status" value="1"/>
</dbReference>
<evidence type="ECO:0000256" key="3">
    <source>
        <dbReference type="ARBA" id="ARBA00012438"/>
    </source>
</evidence>
<feature type="modified residue" description="Phosphohistidine" evidence="16">
    <location>
        <position position="944"/>
    </location>
</feature>
<dbReference type="EC" id="2.7.13.3" evidence="3"/>
<feature type="region of interest" description="Disordered" evidence="18">
    <location>
        <begin position="849"/>
        <end position="896"/>
    </location>
</feature>
<evidence type="ECO:0000256" key="1">
    <source>
        <dbReference type="ARBA" id="ARBA00000085"/>
    </source>
</evidence>
<keyword evidence="10" id="KW-0067">ATP-binding</keyword>
<dbReference type="Gene3D" id="3.30.450.20">
    <property type="entry name" value="PAS domain"/>
    <property type="match status" value="2"/>
</dbReference>
<feature type="transmembrane region" description="Helical" evidence="19">
    <location>
        <begin position="178"/>
        <end position="196"/>
    </location>
</feature>
<dbReference type="SUPFAM" id="SSF55874">
    <property type="entry name" value="ATPase domain of HSP90 chaperone/DNA topoisomerase II/histidine kinase"/>
    <property type="match status" value="1"/>
</dbReference>
<dbReference type="InterPro" id="IPR036097">
    <property type="entry name" value="HisK_dim/P_sf"/>
</dbReference>
<dbReference type="InterPro" id="IPR036890">
    <property type="entry name" value="HATPase_C_sf"/>
</dbReference>
<evidence type="ECO:0000256" key="12">
    <source>
        <dbReference type="ARBA" id="ARBA00023012"/>
    </source>
</evidence>
<keyword evidence="12" id="KW-0902">Two-component regulatory system</keyword>
<dbReference type="InterPro" id="IPR013656">
    <property type="entry name" value="PAS_4"/>
</dbReference>
<evidence type="ECO:0000256" key="10">
    <source>
        <dbReference type="ARBA" id="ARBA00022840"/>
    </source>
</evidence>
<dbReference type="FunFam" id="3.30.565.10:FF:000010">
    <property type="entry name" value="Sensor histidine kinase RcsC"/>
    <property type="match status" value="1"/>
</dbReference>
<dbReference type="Pfam" id="PF13426">
    <property type="entry name" value="PAS_9"/>
    <property type="match status" value="1"/>
</dbReference>
<evidence type="ECO:0000256" key="16">
    <source>
        <dbReference type="PROSITE-ProRule" id="PRU00110"/>
    </source>
</evidence>
<dbReference type="InterPro" id="IPR011006">
    <property type="entry name" value="CheY-like_superfamily"/>
</dbReference>
<dbReference type="InterPro" id="IPR001789">
    <property type="entry name" value="Sig_transdc_resp-reg_receiver"/>
</dbReference>
<dbReference type="PROSITE" id="PS50894">
    <property type="entry name" value="HPT"/>
    <property type="match status" value="1"/>
</dbReference>
<evidence type="ECO:0000256" key="18">
    <source>
        <dbReference type="SAM" id="MobiDB-lite"/>
    </source>
</evidence>
<comment type="caution">
    <text evidence="24">The sequence shown here is derived from an EMBL/GenBank/DDBJ whole genome shotgun (WGS) entry which is preliminary data.</text>
</comment>
<dbReference type="Gene3D" id="3.30.565.10">
    <property type="entry name" value="Histidine kinase-like ATPase, C-terminal domain"/>
    <property type="match status" value="1"/>
</dbReference>
<evidence type="ECO:0000313" key="24">
    <source>
        <dbReference type="EMBL" id="RBL93349.1"/>
    </source>
</evidence>
<feature type="domain" description="PAS" evidence="22">
    <location>
        <begin position="218"/>
        <end position="288"/>
    </location>
</feature>
<comment type="subunit">
    <text evidence="14">At low DSF concentrations, interacts with RpfF.</text>
</comment>
<dbReference type="SUPFAM" id="SSF55785">
    <property type="entry name" value="PYP-like sensor domain (PAS domain)"/>
    <property type="match status" value="2"/>
</dbReference>
<evidence type="ECO:0000259" key="21">
    <source>
        <dbReference type="PROSITE" id="PS50110"/>
    </source>
</evidence>
<feature type="modified residue" description="4-aspartylphosphate" evidence="17">
    <location>
        <position position="783"/>
    </location>
</feature>
<dbReference type="PRINTS" id="PR00344">
    <property type="entry name" value="BCTRLSENSOR"/>
</dbReference>
<keyword evidence="5 17" id="KW-0597">Phosphoprotein</keyword>
<dbReference type="InterPro" id="IPR035965">
    <property type="entry name" value="PAS-like_dom_sf"/>
</dbReference>
<evidence type="ECO:0000256" key="4">
    <source>
        <dbReference type="ARBA" id="ARBA00022475"/>
    </source>
</evidence>
<dbReference type="SUPFAM" id="SSF52172">
    <property type="entry name" value="CheY-like"/>
    <property type="match status" value="1"/>
</dbReference>
<dbReference type="Proteomes" id="UP000253410">
    <property type="component" value="Unassembled WGS sequence"/>
</dbReference>
<keyword evidence="4" id="KW-1003">Cell membrane</keyword>
<evidence type="ECO:0000256" key="8">
    <source>
        <dbReference type="ARBA" id="ARBA00022741"/>
    </source>
</evidence>
<accession>A0A365Y4C1</accession>
<feature type="compositionally biased region" description="Pro residues" evidence="18">
    <location>
        <begin position="857"/>
        <end position="867"/>
    </location>
</feature>
<dbReference type="CDD" id="cd00082">
    <property type="entry name" value="HisKA"/>
    <property type="match status" value="1"/>
</dbReference>
<evidence type="ECO:0000259" key="22">
    <source>
        <dbReference type="PROSITE" id="PS50112"/>
    </source>
</evidence>
<evidence type="ECO:0000256" key="9">
    <source>
        <dbReference type="ARBA" id="ARBA00022777"/>
    </source>
</evidence>
<dbReference type="SMART" id="SM00448">
    <property type="entry name" value="REC"/>
    <property type="match status" value="1"/>
</dbReference>
<comment type="catalytic activity">
    <reaction evidence="1">
        <text>ATP + protein L-histidine = ADP + protein N-phospho-L-histidine.</text>
        <dbReference type="EC" id="2.7.13.3"/>
    </reaction>
</comment>
<dbReference type="RefSeq" id="WP_113615947.1">
    <property type="nucleotide sequence ID" value="NZ_QFFJ01000001.1"/>
</dbReference>
<reference evidence="24 25" key="1">
    <citation type="submission" date="2018-05" db="EMBL/GenBank/DDBJ databases">
        <title>Chitinophaga sp. K3CV102501T nov., isolated from isolated from a monsoon evergreen broad-leaved forest soil.</title>
        <authorList>
            <person name="Lv Y."/>
        </authorList>
    </citation>
    <scope>NUCLEOTIDE SEQUENCE [LARGE SCALE GENOMIC DNA]</scope>
    <source>
        <strain evidence="24 25">GDMCC 1.1325</strain>
    </source>
</reference>
<dbReference type="Gene3D" id="1.10.287.130">
    <property type="match status" value="1"/>
</dbReference>
<dbReference type="Gene3D" id="3.40.50.2300">
    <property type="match status" value="1"/>
</dbReference>
<feature type="domain" description="Histidine kinase" evidence="20">
    <location>
        <begin position="485"/>
        <end position="709"/>
    </location>
</feature>
<dbReference type="InterPro" id="IPR005467">
    <property type="entry name" value="His_kinase_dom"/>
</dbReference>
<keyword evidence="11 19" id="KW-1133">Transmembrane helix</keyword>
<dbReference type="FunFam" id="1.10.287.130:FF:000002">
    <property type="entry name" value="Two-component osmosensing histidine kinase"/>
    <property type="match status" value="1"/>
</dbReference>
<dbReference type="AlphaFoldDB" id="A0A365Y4C1"/>
<evidence type="ECO:0000256" key="19">
    <source>
        <dbReference type="SAM" id="Phobius"/>
    </source>
</evidence>
<comment type="subcellular location">
    <subcellularLocation>
        <location evidence="2">Cell membrane</location>
        <topology evidence="2">Multi-pass membrane protein</topology>
    </subcellularLocation>
</comment>
<keyword evidence="9" id="KW-0418">Kinase</keyword>
<evidence type="ECO:0000256" key="11">
    <source>
        <dbReference type="ARBA" id="ARBA00022989"/>
    </source>
</evidence>
<evidence type="ECO:0000256" key="13">
    <source>
        <dbReference type="ARBA" id="ARBA00023136"/>
    </source>
</evidence>
<dbReference type="Pfam" id="PF00512">
    <property type="entry name" value="HisKA"/>
    <property type="match status" value="1"/>
</dbReference>
<dbReference type="NCBIfam" id="TIGR00229">
    <property type="entry name" value="sensory_box"/>
    <property type="match status" value="2"/>
</dbReference>
<dbReference type="SUPFAM" id="SSF47384">
    <property type="entry name" value="Homodimeric domain of signal transducing histidine kinase"/>
    <property type="match status" value="1"/>
</dbReference>
<dbReference type="PANTHER" id="PTHR45339">
    <property type="entry name" value="HYBRID SIGNAL TRANSDUCTION HISTIDINE KINASE J"/>
    <property type="match status" value="1"/>
</dbReference>
<dbReference type="OrthoDB" id="9811889at2"/>
<name>A0A365Y4C1_9BACT</name>
<gene>
    <name evidence="24" type="ORF">DF182_12565</name>
</gene>
<proteinExistence type="predicted"/>
<dbReference type="CDD" id="cd00130">
    <property type="entry name" value="PAS"/>
    <property type="match status" value="2"/>
</dbReference>
<keyword evidence="8" id="KW-0547">Nucleotide-binding</keyword>
<dbReference type="PROSITE" id="PS50109">
    <property type="entry name" value="HIS_KIN"/>
    <property type="match status" value="1"/>
</dbReference>
<evidence type="ECO:0000256" key="2">
    <source>
        <dbReference type="ARBA" id="ARBA00004651"/>
    </source>
</evidence>
<dbReference type="GO" id="GO:0005886">
    <property type="term" value="C:plasma membrane"/>
    <property type="evidence" value="ECO:0007669"/>
    <property type="project" value="UniProtKB-SubCell"/>
</dbReference>
<protein>
    <recommendedName>
        <fullName evidence="15">Sensory/regulatory protein RpfC</fullName>
        <ecNumber evidence="3">2.7.13.3</ecNumber>
    </recommendedName>
</protein>
<dbReference type="PROSITE" id="PS50110">
    <property type="entry name" value="RESPONSE_REGULATORY"/>
    <property type="match status" value="1"/>
</dbReference>
<evidence type="ECO:0000256" key="14">
    <source>
        <dbReference type="ARBA" id="ARBA00064003"/>
    </source>
</evidence>
<dbReference type="SUPFAM" id="SSF47226">
    <property type="entry name" value="Histidine-containing phosphotransfer domain, HPT domain"/>
    <property type="match status" value="1"/>
</dbReference>
<feature type="domain" description="HPt" evidence="23">
    <location>
        <begin position="905"/>
        <end position="999"/>
    </location>
</feature>
<dbReference type="SMART" id="SM00388">
    <property type="entry name" value="HisKA"/>
    <property type="match status" value="1"/>
</dbReference>
<feature type="domain" description="PAS" evidence="22">
    <location>
        <begin position="344"/>
        <end position="397"/>
    </location>
</feature>
<dbReference type="PROSITE" id="PS50112">
    <property type="entry name" value="PAS"/>
    <property type="match status" value="2"/>
</dbReference>
<keyword evidence="25" id="KW-1185">Reference proteome</keyword>